<comment type="caution">
    <text evidence="5">The sequence shown here is derived from an EMBL/GenBank/DDBJ whole genome shotgun (WGS) entry which is preliminary data.</text>
</comment>
<reference evidence="6" key="3">
    <citation type="submission" date="2021-05" db="EMBL/GenBank/DDBJ databases">
        <title>Protein family content uncovers lineage relationships and bacterial pathway maintenance mechanisms in DPANN archaea.</title>
        <authorList>
            <person name="Castelle C.J."/>
            <person name="Meheust R."/>
            <person name="Jaffe A.L."/>
            <person name="Seitz K."/>
            <person name="Gong X."/>
            <person name="Baker B.J."/>
            <person name="Banfield J.F."/>
        </authorList>
    </citation>
    <scope>NUCLEOTIDE SEQUENCE</scope>
    <source>
        <strain evidence="6">RIFCSPLOWO2_01_FULL_58_19</strain>
    </source>
</reference>
<evidence type="ECO:0000256" key="2">
    <source>
        <dbReference type="ARBA" id="ARBA00022840"/>
    </source>
</evidence>
<dbReference type="NCBIfam" id="TIGR01969">
    <property type="entry name" value="minD_arch"/>
    <property type="match status" value="1"/>
</dbReference>
<gene>
    <name evidence="6" type="primary">minD</name>
    <name evidence="5" type="ORF">HA252_03020</name>
    <name evidence="6" type="ORF">J4203_00590</name>
</gene>
<dbReference type="PANTHER" id="PTHR43384:SF10">
    <property type="entry name" value="ATPASE INVOLVED IN CHROMOSOME PARTITIONING, PARA_MIND FAMILY"/>
    <property type="match status" value="1"/>
</dbReference>
<keyword evidence="6" id="KW-0131">Cell cycle</keyword>
<reference evidence="5" key="1">
    <citation type="journal article" date="2020" name="bioRxiv">
        <title>A rank-normalized archaeal taxonomy based on genome phylogeny resolves widespread incomplete and uneven classifications.</title>
        <authorList>
            <person name="Rinke C."/>
            <person name="Chuvochina M."/>
            <person name="Mussig A.J."/>
            <person name="Chaumeil P.-A."/>
            <person name="Waite D.W."/>
            <person name="Whitman W.B."/>
            <person name="Parks D.H."/>
            <person name="Hugenholtz P."/>
        </authorList>
    </citation>
    <scope>NUCLEOTIDE SEQUENCE</scope>
    <source>
        <strain evidence="5">UBA10219</strain>
    </source>
</reference>
<dbReference type="AlphaFoldDB" id="A0A7J4JGT3"/>
<keyword evidence="6" id="KW-0132">Cell division</keyword>
<dbReference type="EMBL" id="DUGH01000075">
    <property type="protein sequence ID" value="HIH16350.1"/>
    <property type="molecule type" value="Genomic_DNA"/>
</dbReference>
<evidence type="ECO:0000256" key="1">
    <source>
        <dbReference type="ARBA" id="ARBA00022741"/>
    </source>
</evidence>
<protein>
    <submittedName>
        <fullName evidence="6">Cell division ATPase MinD</fullName>
    </submittedName>
    <submittedName>
        <fullName evidence="5">P-loop NTPase</fullName>
    </submittedName>
</protein>
<evidence type="ECO:0000313" key="5">
    <source>
        <dbReference type="EMBL" id="HIH16350.1"/>
    </source>
</evidence>
<evidence type="ECO:0000259" key="4">
    <source>
        <dbReference type="Pfam" id="PF01656"/>
    </source>
</evidence>
<name>A0A7J4JGT3_9ARCH</name>
<dbReference type="InterPro" id="IPR050625">
    <property type="entry name" value="ParA/MinD_ATPase"/>
</dbReference>
<dbReference type="GO" id="GO:0005524">
    <property type="term" value="F:ATP binding"/>
    <property type="evidence" value="ECO:0007669"/>
    <property type="project" value="UniProtKB-KW"/>
</dbReference>
<reference evidence="6" key="2">
    <citation type="submission" date="2021-03" db="EMBL/GenBank/DDBJ databases">
        <authorList>
            <person name="Jaffe A."/>
        </authorList>
    </citation>
    <scope>NUCLEOTIDE SEQUENCE</scope>
    <source>
        <strain evidence="6">RIFCSPLOWO2_01_FULL_58_19</strain>
    </source>
</reference>
<dbReference type="GO" id="GO:0005829">
    <property type="term" value="C:cytosol"/>
    <property type="evidence" value="ECO:0007669"/>
    <property type="project" value="TreeGrafter"/>
</dbReference>
<dbReference type="Gene3D" id="3.40.50.300">
    <property type="entry name" value="P-loop containing nucleotide triphosphate hydrolases"/>
    <property type="match status" value="1"/>
</dbReference>
<proteinExistence type="predicted"/>
<dbReference type="InterPro" id="IPR027417">
    <property type="entry name" value="P-loop_NTPase"/>
</dbReference>
<organism evidence="5 7">
    <name type="scientific">Candidatus Iainarchaeum sp</name>
    <dbReference type="NCBI Taxonomy" id="3101447"/>
    <lineage>
        <taxon>Archaea</taxon>
        <taxon>Candidatus Iainarchaeota</taxon>
        <taxon>Candidatus Iainarchaeia</taxon>
        <taxon>Candidatus Iainarchaeales</taxon>
        <taxon>Candidatus Iainarchaeaceae</taxon>
        <taxon>Candidatus Iainarchaeum</taxon>
    </lineage>
</organism>
<feature type="binding site" evidence="3">
    <location>
        <begin position="11"/>
        <end position="18"/>
    </location>
    <ligand>
        <name>ATP</name>
        <dbReference type="ChEBI" id="CHEBI:30616"/>
    </ligand>
</feature>
<evidence type="ECO:0000313" key="7">
    <source>
        <dbReference type="Proteomes" id="UP000564964"/>
    </source>
</evidence>
<dbReference type="GO" id="GO:0016887">
    <property type="term" value="F:ATP hydrolysis activity"/>
    <property type="evidence" value="ECO:0007669"/>
    <property type="project" value="TreeGrafter"/>
</dbReference>
<dbReference type="InterPro" id="IPR010224">
    <property type="entry name" value="MinD_archaea"/>
</dbReference>
<dbReference type="GO" id="GO:0051301">
    <property type="term" value="P:cell division"/>
    <property type="evidence" value="ECO:0007669"/>
    <property type="project" value="UniProtKB-KW"/>
</dbReference>
<evidence type="ECO:0000313" key="6">
    <source>
        <dbReference type="EMBL" id="MBS3062343.1"/>
    </source>
</evidence>
<accession>A0A7J4JGT3</accession>
<dbReference type="PANTHER" id="PTHR43384">
    <property type="entry name" value="SEPTUM SITE-DETERMINING PROTEIN MIND HOMOLOG, CHLOROPLASTIC-RELATED"/>
    <property type="match status" value="1"/>
</dbReference>
<dbReference type="GO" id="GO:0051782">
    <property type="term" value="P:negative regulation of cell division"/>
    <property type="evidence" value="ECO:0007669"/>
    <property type="project" value="TreeGrafter"/>
</dbReference>
<dbReference type="SUPFAM" id="SSF52540">
    <property type="entry name" value="P-loop containing nucleoside triphosphate hydrolases"/>
    <property type="match status" value="1"/>
</dbReference>
<dbReference type="GO" id="GO:0009898">
    <property type="term" value="C:cytoplasmic side of plasma membrane"/>
    <property type="evidence" value="ECO:0007669"/>
    <property type="project" value="TreeGrafter"/>
</dbReference>
<dbReference type="InterPro" id="IPR002586">
    <property type="entry name" value="CobQ/CobB/MinD/ParA_Nub-bd_dom"/>
</dbReference>
<feature type="domain" description="CobQ/CobB/MinD/ParA nucleotide binding" evidence="4">
    <location>
        <begin position="5"/>
        <end position="208"/>
    </location>
</feature>
<dbReference type="Proteomes" id="UP000678237">
    <property type="component" value="Unassembled WGS sequence"/>
</dbReference>
<dbReference type="Proteomes" id="UP000564964">
    <property type="component" value="Unassembled WGS sequence"/>
</dbReference>
<sequence length="265" mass="28238">MPRVITIASGKGGVGKTTVTANLGIALTRLGYHVCLVDADVAMANLSLLLGMHSSPITLHDVLLGEASVQDALYEGPEGVKFIPSGLSLENYRRVDTERLGSVVQSIAPMFDYVLLDAPAGIEKNVLSSLAAAEEVLLVTQPTSASIADVLKIKITTQRLGAKPIGVVLNFVLREKGEVSEDEVSKMLELPVLGIIPFDDEVRRSFMQEKVSPVVVRKPNAPASLAFAKAALRVAGKPVESVAQEKAGLIQSLLNSFRSLFGKPR</sequence>
<dbReference type="EMBL" id="JAGVWE010000002">
    <property type="protein sequence ID" value="MBS3062343.1"/>
    <property type="molecule type" value="Genomic_DNA"/>
</dbReference>
<keyword evidence="1 3" id="KW-0547">Nucleotide-binding</keyword>
<dbReference type="PIRSF" id="PIRSF003092">
    <property type="entry name" value="MinD"/>
    <property type="match status" value="1"/>
</dbReference>
<dbReference type="Pfam" id="PF01656">
    <property type="entry name" value="CbiA"/>
    <property type="match status" value="1"/>
</dbReference>
<evidence type="ECO:0000256" key="3">
    <source>
        <dbReference type="PIRSR" id="PIRSR003092-1"/>
    </source>
</evidence>
<dbReference type="InterPro" id="IPR025501">
    <property type="entry name" value="MinD_FleN"/>
</dbReference>
<keyword evidence="2 3" id="KW-0067">ATP-binding</keyword>